<gene>
    <name evidence="5" type="ORF">GCM10010357_55280</name>
</gene>
<dbReference type="PANTHER" id="PTHR28629:SF4">
    <property type="entry name" value="TRIOKINASE_FMN CYCLASE"/>
    <property type="match status" value="1"/>
</dbReference>
<evidence type="ECO:0000256" key="1">
    <source>
        <dbReference type="ARBA" id="ARBA00022679"/>
    </source>
</evidence>
<keyword evidence="2" id="KW-0418">Kinase</keyword>
<name>A0ABP3IU00_9ACTN</name>
<dbReference type="Proteomes" id="UP001500879">
    <property type="component" value="Unassembled WGS sequence"/>
</dbReference>
<evidence type="ECO:0000259" key="4">
    <source>
        <dbReference type="PROSITE" id="PS51480"/>
    </source>
</evidence>
<dbReference type="Gene3D" id="1.25.40.340">
    <property type="match status" value="1"/>
</dbReference>
<evidence type="ECO:0008006" key="7">
    <source>
        <dbReference type="Google" id="ProtNLM"/>
    </source>
</evidence>
<keyword evidence="6" id="KW-1185">Reference proteome</keyword>
<dbReference type="NCBIfam" id="TIGR02365">
    <property type="entry name" value="dha_L_ycgS"/>
    <property type="match status" value="1"/>
</dbReference>
<dbReference type="SUPFAM" id="SSF101473">
    <property type="entry name" value="DhaL-like"/>
    <property type="match status" value="1"/>
</dbReference>
<evidence type="ECO:0000256" key="2">
    <source>
        <dbReference type="ARBA" id="ARBA00022777"/>
    </source>
</evidence>
<dbReference type="PROSITE" id="PS51096">
    <property type="entry name" value="PTS_EIIA_TYPE_4"/>
    <property type="match status" value="1"/>
</dbReference>
<proteinExistence type="predicted"/>
<dbReference type="InterPro" id="IPR036117">
    <property type="entry name" value="DhaL_dom_sf"/>
</dbReference>
<dbReference type="InterPro" id="IPR050861">
    <property type="entry name" value="Dihydroxyacetone_Kinase"/>
</dbReference>
<dbReference type="Pfam" id="PF02734">
    <property type="entry name" value="Dak2"/>
    <property type="match status" value="1"/>
</dbReference>
<dbReference type="Pfam" id="PF03610">
    <property type="entry name" value="EIIA-man"/>
    <property type="match status" value="1"/>
</dbReference>
<dbReference type="PROSITE" id="PS51480">
    <property type="entry name" value="DHAL"/>
    <property type="match status" value="1"/>
</dbReference>
<evidence type="ECO:0000313" key="6">
    <source>
        <dbReference type="Proteomes" id="UP001500879"/>
    </source>
</evidence>
<sequence length="378" mass="37779">MHSLPTPTLSPMTTTTGTTLDLPFFRRFLDRATTVLVAHAAYLTDLDAAIGDADHGSNLKRGFGSAAQAVADAGPTTPGALLTTVGVHLTNTVGGASGPLYGTVFRRMGKILGEDAEVAPETLGRALAAAVASVRRLGDSAPGDATMVDALQPATDAYITALGERRDTAAALKAAAEAARTGAEATIPLQARRGRASYLGERSIGHQDPGATSTALLITALYEATDPALCAVAPEPPVEERPAAEEKSAPGRVGVVLVSHSREVAAATAALAEALYGGGDPAPAVPAGGRTDGGVGTSAELIRRAIGEADEGAGVVLVCDMGSAVLTAKGLTGDGVRIADTPFVEGAVAAVVTASAGGDLAAVLAAAEDARTYRKVTG</sequence>
<evidence type="ECO:0000313" key="5">
    <source>
        <dbReference type="EMBL" id="GAA0426658.1"/>
    </source>
</evidence>
<dbReference type="Gene3D" id="3.40.50.510">
    <property type="entry name" value="Phosphotransferase system, mannose-type IIA component"/>
    <property type="match status" value="1"/>
</dbReference>
<feature type="domain" description="DhaL" evidence="4">
    <location>
        <begin position="23"/>
        <end position="223"/>
    </location>
</feature>
<dbReference type="InterPro" id="IPR012737">
    <property type="entry name" value="DhaK_L_YcgS"/>
</dbReference>
<dbReference type="InterPro" id="IPR004007">
    <property type="entry name" value="DhaL_dom"/>
</dbReference>
<keyword evidence="1" id="KW-0808">Transferase</keyword>
<dbReference type="SMART" id="SM01120">
    <property type="entry name" value="Dak2"/>
    <property type="match status" value="1"/>
</dbReference>
<accession>A0ABP3IU00</accession>
<dbReference type="EMBL" id="BAAABX010000057">
    <property type="protein sequence ID" value="GAA0426658.1"/>
    <property type="molecule type" value="Genomic_DNA"/>
</dbReference>
<evidence type="ECO:0000259" key="3">
    <source>
        <dbReference type="PROSITE" id="PS51096"/>
    </source>
</evidence>
<organism evidence="5 6">
    <name type="scientific">Streptomyces luteireticuli</name>
    <dbReference type="NCBI Taxonomy" id="173858"/>
    <lineage>
        <taxon>Bacteria</taxon>
        <taxon>Bacillati</taxon>
        <taxon>Actinomycetota</taxon>
        <taxon>Actinomycetes</taxon>
        <taxon>Kitasatosporales</taxon>
        <taxon>Streptomycetaceae</taxon>
        <taxon>Streptomyces</taxon>
    </lineage>
</organism>
<reference evidence="6" key="1">
    <citation type="journal article" date="2019" name="Int. J. Syst. Evol. Microbiol.">
        <title>The Global Catalogue of Microorganisms (GCM) 10K type strain sequencing project: providing services to taxonomists for standard genome sequencing and annotation.</title>
        <authorList>
            <consortium name="The Broad Institute Genomics Platform"/>
            <consortium name="The Broad Institute Genome Sequencing Center for Infectious Disease"/>
            <person name="Wu L."/>
            <person name="Ma J."/>
        </authorList>
    </citation>
    <scope>NUCLEOTIDE SEQUENCE [LARGE SCALE GENOMIC DNA]</scope>
    <source>
        <strain evidence="6">JCM 4788</strain>
    </source>
</reference>
<feature type="domain" description="PTS EIIA type-4" evidence="3">
    <location>
        <begin position="252"/>
        <end position="378"/>
    </location>
</feature>
<dbReference type="SUPFAM" id="SSF53062">
    <property type="entry name" value="PTS system fructose IIA component-like"/>
    <property type="match status" value="1"/>
</dbReference>
<comment type="caution">
    <text evidence="5">The sequence shown here is derived from an EMBL/GenBank/DDBJ whole genome shotgun (WGS) entry which is preliminary data.</text>
</comment>
<dbReference type="InterPro" id="IPR004701">
    <property type="entry name" value="PTS_EIIA_man-typ"/>
</dbReference>
<dbReference type="PANTHER" id="PTHR28629">
    <property type="entry name" value="TRIOKINASE/FMN CYCLASE"/>
    <property type="match status" value="1"/>
</dbReference>
<dbReference type="InterPro" id="IPR036662">
    <property type="entry name" value="PTS_EIIA_man-typ_sf"/>
</dbReference>
<protein>
    <recommendedName>
        <fullName evidence="7">Dihydroxyacetone kinase subunit L</fullName>
    </recommendedName>
</protein>